<evidence type="ECO:0000313" key="4">
    <source>
        <dbReference type="Proteomes" id="UP000230707"/>
    </source>
</evidence>
<gene>
    <name evidence="3" type="ORF">COV53_02140</name>
</gene>
<evidence type="ECO:0000256" key="1">
    <source>
        <dbReference type="SAM" id="Coils"/>
    </source>
</evidence>
<dbReference type="EMBL" id="PCWS01000049">
    <property type="protein sequence ID" value="PIR08598.1"/>
    <property type="molecule type" value="Genomic_DNA"/>
</dbReference>
<evidence type="ECO:0000256" key="2">
    <source>
        <dbReference type="SAM" id="MobiDB-lite"/>
    </source>
</evidence>
<evidence type="ECO:0000313" key="3">
    <source>
        <dbReference type="EMBL" id="PIR08598.1"/>
    </source>
</evidence>
<name>A0A2H0NIA6_9BACT</name>
<feature type="region of interest" description="Disordered" evidence="2">
    <location>
        <begin position="20"/>
        <end position="55"/>
    </location>
</feature>
<keyword evidence="1" id="KW-0175">Coiled coil</keyword>
<organism evidence="3 4">
    <name type="scientific">Candidatus Gottesmanbacteria bacterium CG11_big_fil_rev_8_21_14_0_20_37_11</name>
    <dbReference type="NCBI Taxonomy" id="1974575"/>
    <lineage>
        <taxon>Bacteria</taxon>
        <taxon>Candidatus Gottesmaniibacteriota</taxon>
    </lineage>
</organism>
<sequence>MPEAPMPDLKAYTAVKPPASPFRVEHPGSPVATAIAPRPEPQTVAAPKPAEQPAPIPRAVTDAANYLSAHDQFHGRLTASDLPSVSNEAFAKLSNEAKVELARLVQARDREDADAQLARQNQEQAARVQTAAKDAQFFLKGYEGVFGKLTSRRLAEGIPNNAYRNLSPEARKALGEMVEEAEEANRQRMILAEKEQQRNQAQEAGLRSREFFSGFRAVLGRFPSSAEIRANAITNQAWQSLPPQAKDLVLAMAEAEEAKQRR</sequence>
<dbReference type="AlphaFoldDB" id="A0A2H0NIA6"/>
<proteinExistence type="predicted"/>
<protein>
    <submittedName>
        <fullName evidence="3">Uncharacterized protein</fullName>
    </submittedName>
</protein>
<feature type="coiled-coil region" evidence="1">
    <location>
        <begin position="174"/>
        <end position="204"/>
    </location>
</feature>
<reference evidence="3 4" key="1">
    <citation type="submission" date="2017-09" db="EMBL/GenBank/DDBJ databases">
        <title>Depth-based differentiation of microbial function through sediment-hosted aquifers and enrichment of novel symbionts in the deep terrestrial subsurface.</title>
        <authorList>
            <person name="Probst A.J."/>
            <person name="Ladd B."/>
            <person name="Jarett J.K."/>
            <person name="Geller-Mcgrath D.E."/>
            <person name="Sieber C.M."/>
            <person name="Emerson J.B."/>
            <person name="Anantharaman K."/>
            <person name="Thomas B.C."/>
            <person name="Malmstrom R."/>
            <person name="Stieglmeier M."/>
            <person name="Klingl A."/>
            <person name="Woyke T."/>
            <person name="Ryan C.M."/>
            <person name="Banfield J.F."/>
        </authorList>
    </citation>
    <scope>NUCLEOTIDE SEQUENCE [LARGE SCALE GENOMIC DNA]</scope>
    <source>
        <strain evidence="3">CG11_big_fil_rev_8_21_14_0_20_37_11</strain>
    </source>
</reference>
<comment type="caution">
    <text evidence="3">The sequence shown here is derived from an EMBL/GenBank/DDBJ whole genome shotgun (WGS) entry which is preliminary data.</text>
</comment>
<accession>A0A2H0NIA6</accession>
<dbReference type="Proteomes" id="UP000230707">
    <property type="component" value="Unassembled WGS sequence"/>
</dbReference>